<protein>
    <recommendedName>
        <fullName evidence="5">Right handed beta helix domain-containing protein</fullName>
    </recommendedName>
</protein>
<dbReference type="AlphaFoldDB" id="A0AAD3HF16"/>
<dbReference type="InterPro" id="IPR006626">
    <property type="entry name" value="PbH1"/>
</dbReference>
<sequence>MNMKKLHYLVLVLALLPIIGIASNVPTGDASSTTSVLSATNSSSENSNSCNVTISGLSLADAITDNTCNEIYIENGTYLIENTIDIKRPIHISGESKENTILQKIGGGSLLLVIRTQDVIVEKLTLDAYTNDSDDDPIYEAFGVFGSNNCTLLDCLIYGSNHMFAVFFAGPYVDAGKPTIDAFEAGDLDSGNVMEGNYVREYSKLDIVSFSLQKNGVVRNNVVEGGVISFFMTRDSECIGNRIENSMTQGIFVSVPADQNLILNNTVINSAAARIKVAIQVDHVVDPDADHKVSLTPTSYRAKGIVINKNRIQSSNFFGIEMTNTVKAKVESNSILNSALSGIYLLRVDETTLSKNSILHFGKECFDENFSKFNAGIWGDYKTKSSDISFNKIIASNKVCAVNAIRINNDGTQVNNKVKCNKILGKYEGDEIDVTESSGNKMEECDDRHGKTRGKHLRGTP</sequence>
<name>A0AAD3HF16_9STRA</name>
<dbReference type="InterPro" id="IPR022441">
    <property type="entry name" value="Para_beta_helix_rpt-2"/>
</dbReference>
<dbReference type="Proteomes" id="UP001054902">
    <property type="component" value="Unassembled WGS sequence"/>
</dbReference>
<keyword evidence="4" id="KW-1185">Reference proteome</keyword>
<evidence type="ECO:0000313" key="4">
    <source>
        <dbReference type="Proteomes" id="UP001054902"/>
    </source>
</evidence>
<evidence type="ECO:0000256" key="2">
    <source>
        <dbReference type="SAM" id="SignalP"/>
    </source>
</evidence>
<keyword evidence="2" id="KW-0732">Signal</keyword>
<dbReference type="InterPro" id="IPR011050">
    <property type="entry name" value="Pectin_lyase_fold/virulence"/>
</dbReference>
<proteinExistence type="predicted"/>
<feature type="compositionally biased region" description="Basic residues" evidence="1">
    <location>
        <begin position="450"/>
        <end position="461"/>
    </location>
</feature>
<evidence type="ECO:0000256" key="1">
    <source>
        <dbReference type="SAM" id="MobiDB-lite"/>
    </source>
</evidence>
<dbReference type="InterPro" id="IPR012334">
    <property type="entry name" value="Pectin_lyas_fold"/>
</dbReference>
<dbReference type="NCBIfam" id="TIGR03804">
    <property type="entry name" value="para_beta_helix"/>
    <property type="match status" value="1"/>
</dbReference>
<dbReference type="SUPFAM" id="SSF51126">
    <property type="entry name" value="Pectin lyase-like"/>
    <property type="match status" value="2"/>
</dbReference>
<dbReference type="SMART" id="SM00710">
    <property type="entry name" value="PbH1"/>
    <property type="match status" value="5"/>
</dbReference>
<evidence type="ECO:0008006" key="5">
    <source>
        <dbReference type="Google" id="ProtNLM"/>
    </source>
</evidence>
<evidence type="ECO:0000313" key="3">
    <source>
        <dbReference type="EMBL" id="GFH61517.1"/>
    </source>
</evidence>
<feature type="region of interest" description="Disordered" evidence="1">
    <location>
        <begin position="435"/>
        <end position="461"/>
    </location>
</feature>
<accession>A0AAD3HF16</accession>
<gene>
    <name evidence="3" type="ORF">CTEN210_17993</name>
</gene>
<reference evidence="3 4" key="1">
    <citation type="journal article" date="2021" name="Sci. Rep.">
        <title>The genome of the diatom Chaetoceros tenuissimus carries an ancient integrated fragment of an extant virus.</title>
        <authorList>
            <person name="Hongo Y."/>
            <person name="Kimura K."/>
            <person name="Takaki Y."/>
            <person name="Yoshida Y."/>
            <person name="Baba S."/>
            <person name="Kobayashi G."/>
            <person name="Nagasaki K."/>
            <person name="Hano T."/>
            <person name="Tomaru Y."/>
        </authorList>
    </citation>
    <scope>NUCLEOTIDE SEQUENCE [LARGE SCALE GENOMIC DNA]</scope>
    <source>
        <strain evidence="3 4">NIES-3715</strain>
    </source>
</reference>
<feature type="chain" id="PRO_5041998629" description="Right handed beta helix domain-containing protein" evidence="2">
    <location>
        <begin position="23"/>
        <end position="461"/>
    </location>
</feature>
<feature type="signal peptide" evidence="2">
    <location>
        <begin position="1"/>
        <end position="22"/>
    </location>
</feature>
<comment type="caution">
    <text evidence="3">The sequence shown here is derived from an EMBL/GenBank/DDBJ whole genome shotgun (WGS) entry which is preliminary data.</text>
</comment>
<dbReference type="Gene3D" id="2.160.20.10">
    <property type="entry name" value="Single-stranded right-handed beta-helix, Pectin lyase-like"/>
    <property type="match status" value="1"/>
</dbReference>
<organism evidence="3 4">
    <name type="scientific">Chaetoceros tenuissimus</name>
    <dbReference type="NCBI Taxonomy" id="426638"/>
    <lineage>
        <taxon>Eukaryota</taxon>
        <taxon>Sar</taxon>
        <taxon>Stramenopiles</taxon>
        <taxon>Ochrophyta</taxon>
        <taxon>Bacillariophyta</taxon>
        <taxon>Coscinodiscophyceae</taxon>
        <taxon>Chaetocerotophycidae</taxon>
        <taxon>Chaetocerotales</taxon>
        <taxon>Chaetocerotaceae</taxon>
        <taxon>Chaetoceros</taxon>
    </lineage>
</organism>
<dbReference type="EMBL" id="BLLK01000074">
    <property type="protein sequence ID" value="GFH61517.1"/>
    <property type="molecule type" value="Genomic_DNA"/>
</dbReference>